<evidence type="ECO:0000313" key="1">
    <source>
        <dbReference type="EMBL" id="MEF3833973.1"/>
    </source>
</evidence>
<dbReference type="RefSeq" id="WP_303306311.1">
    <property type="nucleotide sequence ID" value="NZ_JAODOP010000004.1"/>
</dbReference>
<dbReference type="EMBL" id="JAODOP010000004">
    <property type="protein sequence ID" value="MEF3833973.1"/>
    <property type="molecule type" value="Genomic_DNA"/>
</dbReference>
<accession>A0ABU7XTB8</accession>
<organism evidence="1 2">
    <name type="scientific">Flavivirga spongiicola</name>
    <dbReference type="NCBI Taxonomy" id="421621"/>
    <lineage>
        <taxon>Bacteria</taxon>
        <taxon>Pseudomonadati</taxon>
        <taxon>Bacteroidota</taxon>
        <taxon>Flavobacteriia</taxon>
        <taxon>Flavobacteriales</taxon>
        <taxon>Flavobacteriaceae</taxon>
        <taxon>Flavivirga</taxon>
    </lineage>
</organism>
<name>A0ABU7XTB8_9FLAO</name>
<keyword evidence="2" id="KW-1185">Reference proteome</keyword>
<dbReference type="Gene3D" id="3.90.1150.10">
    <property type="entry name" value="Aspartate Aminotransferase, domain 1"/>
    <property type="match status" value="1"/>
</dbReference>
<gene>
    <name evidence="1" type="ORF">N1F79_12590</name>
</gene>
<sequence>MTIGICFLWSCVSEKTQEILRAKYVVVIGFDSLEKANTPTFDTLIKEGASLDAISGLVTIKFIEDSRLLKKINKDATYMETSLLALKKKHPVFGD</sequence>
<dbReference type="Proteomes" id="UP001337305">
    <property type="component" value="Unassembled WGS sequence"/>
</dbReference>
<evidence type="ECO:0000313" key="2">
    <source>
        <dbReference type="Proteomes" id="UP001337305"/>
    </source>
</evidence>
<protein>
    <recommendedName>
        <fullName evidence="3">CHASE2 domain-containing protein</fullName>
    </recommendedName>
</protein>
<proteinExistence type="predicted"/>
<reference evidence="1 2" key="1">
    <citation type="submission" date="2022-09" db="EMBL/GenBank/DDBJ databases">
        <title>Genome sequencing of Flavivirga sp. MEBiC05379.</title>
        <authorList>
            <person name="Oh H.-M."/>
            <person name="Kwon K.K."/>
            <person name="Park M.J."/>
            <person name="Yang S.-H."/>
        </authorList>
    </citation>
    <scope>NUCLEOTIDE SEQUENCE [LARGE SCALE GENOMIC DNA]</scope>
    <source>
        <strain evidence="1 2">MEBiC05379</strain>
    </source>
</reference>
<evidence type="ECO:0008006" key="3">
    <source>
        <dbReference type="Google" id="ProtNLM"/>
    </source>
</evidence>
<dbReference type="InterPro" id="IPR015422">
    <property type="entry name" value="PyrdxlP-dep_Trfase_small"/>
</dbReference>
<comment type="caution">
    <text evidence="1">The sequence shown here is derived from an EMBL/GenBank/DDBJ whole genome shotgun (WGS) entry which is preliminary data.</text>
</comment>